<reference evidence="6" key="1">
    <citation type="submission" date="2018-05" db="EMBL/GenBank/DDBJ databases">
        <authorList>
            <person name="Lanie J.A."/>
            <person name="Ng W.-L."/>
            <person name="Kazmierczak K.M."/>
            <person name="Andrzejewski T.M."/>
            <person name="Davidsen T.M."/>
            <person name="Wayne K.J."/>
            <person name="Tettelin H."/>
            <person name="Glass J.I."/>
            <person name="Rusch D."/>
            <person name="Podicherti R."/>
            <person name="Tsui H.-C.T."/>
            <person name="Winkler M.E."/>
        </authorList>
    </citation>
    <scope>NUCLEOTIDE SEQUENCE</scope>
</reference>
<gene>
    <name evidence="6" type="ORF">METZ01_LOCUS281024</name>
</gene>
<keyword evidence="2" id="KW-0548">Nucleotidyltransferase</keyword>
<sequence length="127" mass="13969">MANQPNLLIPVNRLTKTKGRLQTFLSEEERVHLTISTLKTVIEASDKAGFITAILTNDRDVISLASDLIVIQEKQELKGLNEQINSALNEMAKDEIVIVHADLPLITAESLIQLKKAALQTNSIVIA</sequence>
<dbReference type="PANTHER" id="PTHR40392">
    <property type="entry name" value="2-PHOSPHO-L-LACTATE GUANYLYLTRANSFERASE"/>
    <property type="match status" value="1"/>
</dbReference>
<keyword evidence="4" id="KW-0342">GTP-binding</keyword>
<dbReference type="Gene3D" id="3.90.550.10">
    <property type="entry name" value="Spore Coat Polysaccharide Biosynthesis Protein SpsA, Chain A"/>
    <property type="match status" value="1"/>
</dbReference>
<dbReference type="GO" id="GO:0043814">
    <property type="term" value="F:phospholactate guanylyltransferase activity"/>
    <property type="evidence" value="ECO:0007669"/>
    <property type="project" value="InterPro"/>
</dbReference>
<dbReference type="AlphaFoldDB" id="A0A382KUM7"/>
<evidence type="ECO:0008006" key="7">
    <source>
        <dbReference type="Google" id="ProtNLM"/>
    </source>
</evidence>
<evidence type="ECO:0000256" key="3">
    <source>
        <dbReference type="ARBA" id="ARBA00022741"/>
    </source>
</evidence>
<evidence type="ECO:0000256" key="5">
    <source>
        <dbReference type="SAM" id="Coils"/>
    </source>
</evidence>
<keyword evidence="5" id="KW-0175">Coiled coil</keyword>
<organism evidence="6">
    <name type="scientific">marine metagenome</name>
    <dbReference type="NCBI Taxonomy" id="408172"/>
    <lineage>
        <taxon>unclassified sequences</taxon>
        <taxon>metagenomes</taxon>
        <taxon>ecological metagenomes</taxon>
    </lineage>
</organism>
<dbReference type="GO" id="GO:0005525">
    <property type="term" value="F:GTP binding"/>
    <property type="evidence" value="ECO:0007669"/>
    <property type="project" value="UniProtKB-KW"/>
</dbReference>
<dbReference type="InterPro" id="IPR029044">
    <property type="entry name" value="Nucleotide-diphossugar_trans"/>
</dbReference>
<evidence type="ECO:0000256" key="2">
    <source>
        <dbReference type="ARBA" id="ARBA00022695"/>
    </source>
</evidence>
<evidence type="ECO:0000313" key="6">
    <source>
        <dbReference type="EMBL" id="SVC28170.1"/>
    </source>
</evidence>
<name>A0A382KUM7_9ZZZZ</name>
<dbReference type="PANTHER" id="PTHR40392:SF1">
    <property type="entry name" value="2-PHOSPHO-L-LACTATE GUANYLYLTRANSFERASE"/>
    <property type="match status" value="1"/>
</dbReference>
<keyword evidence="3" id="KW-0547">Nucleotide-binding</keyword>
<protein>
    <recommendedName>
        <fullName evidence="7">2-phospho-L-lactate guanylyltransferase</fullName>
    </recommendedName>
</protein>
<evidence type="ECO:0000256" key="1">
    <source>
        <dbReference type="ARBA" id="ARBA00022679"/>
    </source>
</evidence>
<feature type="coiled-coil region" evidence="5">
    <location>
        <begin position="70"/>
        <end position="97"/>
    </location>
</feature>
<accession>A0A382KUM7</accession>
<proteinExistence type="predicted"/>
<feature type="non-terminal residue" evidence="6">
    <location>
        <position position="127"/>
    </location>
</feature>
<dbReference type="SUPFAM" id="SSF53448">
    <property type="entry name" value="Nucleotide-diphospho-sugar transferases"/>
    <property type="match status" value="1"/>
</dbReference>
<dbReference type="InterPro" id="IPR002835">
    <property type="entry name" value="CofC"/>
</dbReference>
<evidence type="ECO:0000256" key="4">
    <source>
        <dbReference type="ARBA" id="ARBA00023134"/>
    </source>
</evidence>
<keyword evidence="1" id="KW-0808">Transferase</keyword>
<dbReference type="Pfam" id="PF01983">
    <property type="entry name" value="CofC"/>
    <property type="match status" value="1"/>
</dbReference>
<dbReference type="EMBL" id="UINC01082943">
    <property type="protein sequence ID" value="SVC28170.1"/>
    <property type="molecule type" value="Genomic_DNA"/>
</dbReference>